<evidence type="ECO:0000313" key="3">
    <source>
        <dbReference type="Proteomes" id="UP001146120"/>
    </source>
</evidence>
<reference evidence="2" key="2">
    <citation type="journal article" date="2023" name="Microbiol Resour">
        <title>Decontamination and Annotation of the Draft Genome Sequence of the Oomycete Lagenidium giganteum ARSEF 373.</title>
        <authorList>
            <person name="Morgan W.R."/>
            <person name="Tartar A."/>
        </authorList>
    </citation>
    <scope>NUCLEOTIDE SEQUENCE</scope>
    <source>
        <strain evidence="2">ARSEF 373</strain>
    </source>
</reference>
<keyword evidence="1" id="KW-0472">Membrane</keyword>
<dbReference type="AlphaFoldDB" id="A0AAV2YZW1"/>
<feature type="transmembrane region" description="Helical" evidence="1">
    <location>
        <begin position="17"/>
        <end position="35"/>
    </location>
</feature>
<dbReference type="EMBL" id="DAKRPA010000068">
    <property type="protein sequence ID" value="DBA00218.1"/>
    <property type="molecule type" value="Genomic_DNA"/>
</dbReference>
<evidence type="ECO:0000313" key="2">
    <source>
        <dbReference type="EMBL" id="DBA00218.1"/>
    </source>
</evidence>
<evidence type="ECO:0000256" key="1">
    <source>
        <dbReference type="SAM" id="Phobius"/>
    </source>
</evidence>
<proteinExistence type="predicted"/>
<reference evidence="2" key="1">
    <citation type="submission" date="2022-11" db="EMBL/GenBank/DDBJ databases">
        <authorList>
            <person name="Morgan W.R."/>
            <person name="Tartar A."/>
        </authorList>
    </citation>
    <scope>NUCLEOTIDE SEQUENCE</scope>
    <source>
        <strain evidence="2">ARSEF 373</strain>
    </source>
</reference>
<protein>
    <submittedName>
        <fullName evidence="2">Uncharacterized protein</fullName>
    </submittedName>
</protein>
<keyword evidence="1" id="KW-0812">Transmembrane</keyword>
<feature type="transmembrane region" description="Helical" evidence="1">
    <location>
        <begin position="107"/>
        <end position="127"/>
    </location>
</feature>
<gene>
    <name evidence="2" type="ORF">N0F65_007843</name>
</gene>
<feature type="transmembrane region" description="Helical" evidence="1">
    <location>
        <begin position="228"/>
        <end position="250"/>
    </location>
</feature>
<keyword evidence="3" id="KW-1185">Reference proteome</keyword>
<accession>A0AAV2YZW1</accession>
<name>A0AAV2YZW1_9STRA</name>
<organism evidence="2 3">
    <name type="scientific">Lagenidium giganteum</name>
    <dbReference type="NCBI Taxonomy" id="4803"/>
    <lineage>
        <taxon>Eukaryota</taxon>
        <taxon>Sar</taxon>
        <taxon>Stramenopiles</taxon>
        <taxon>Oomycota</taxon>
        <taxon>Peronosporomycetes</taxon>
        <taxon>Pythiales</taxon>
        <taxon>Pythiaceae</taxon>
    </lineage>
</organism>
<feature type="transmembrane region" description="Helical" evidence="1">
    <location>
        <begin position="180"/>
        <end position="200"/>
    </location>
</feature>
<sequence>METPSKRMRFWTIERRLLLLTSLSGAFYLYAYFHYPSLHFQNLPKPVVGLQHAHGFFNMVRWLEAIHDVDEMDAFAVYLQQVNGTDAPPQTQLSLPTSIALVASNDLHVYLSKVALQCGLLLFLYRLQVLSRQRTVPCMCLSVLVFLCWKTAQSCWLELLQPPGQYTAKDTNRSITALKAALLFTLYTVRLGGTAVLYALMGRAYQVHFGLWPSRWKKVPQYLGSKNLVISTLYYATAALCVMAITSQALRSLSEAVFHIEAGALAASLAHFLYVSACGVGTPRAEIS</sequence>
<comment type="caution">
    <text evidence="2">The sequence shown here is derived from an EMBL/GenBank/DDBJ whole genome shotgun (WGS) entry which is preliminary data.</text>
</comment>
<dbReference type="Proteomes" id="UP001146120">
    <property type="component" value="Unassembled WGS sequence"/>
</dbReference>
<keyword evidence="1" id="KW-1133">Transmembrane helix</keyword>